<keyword evidence="3" id="KW-1185">Reference proteome</keyword>
<dbReference type="Proteomes" id="UP000807371">
    <property type="component" value="Unassembled WGS sequence"/>
</dbReference>
<dbReference type="EMBL" id="JACYXC010000001">
    <property type="protein sequence ID" value="MBH5338065.1"/>
    <property type="molecule type" value="Genomic_DNA"/>
</dbReference>
<accession>A0ABS0NS86</accession>
<comment type="caution">
    <text evidence="2">The sequence shown here is derived from an EMBL/GenBank/DDBJ whole genome shotgun (WGS) entry which is preliminary data.</text>
</comment>
<feature type="compositionally biased region" description="Basic and acidic residues" evidence="1">
    <location>
        <begin position="1"/>
        <end position="28"/>
    </location>
</feature>
<reference evidence="2 3" key="1">
    <citation type="submission" date="2020-09" db="EMBL/GenBank/DDBJ databases">
        <title>Biosynthesis of the nuclear factor of activated T cells inhibitor NFAT-133 and its congeners in Streptomyces pactum.</title>
        <authorList>
            <person name="Zhou W."/>
            <person name="Posri P."/>
            <person name="Abugrain M.E."/>
            <person name="Weisberg A.J."/>
            <person name="Chang J.H."/>
            <person name="Mahmud T."/>
        </authorList>
    </citation>
    <scope>NUCLEOTIDE SEQUENCE [LARGE SCALE GENOMIC DNA]</scope>
    <source>
        <strain evidence="2 3">ATCC 27456</strain>
    </source>
</reference>
<dbReference type="RefSeq" id="WP_197991274.1">
    <property type="nucleotide sequence ID" value="NZ_JACYXC010000001.1"/>
</dbReference>
<organism evidence="2 3">
    <name type="scientific">Streptomyces pactum</name>
    <dbReference type="NCBI Taxonomy" id="68249"/>
    <lineage>
        <taxon>Bacteria</taxon>
        <taxon>Bacillati</taxon>
        <taxon>Actinomycetota</taxon>
        <taxon>Actinomycetes</taxon>
        <taxon>Kitasatosporales</taxon>
        <taxon>Streptomycetaceae</taxon>
        <taxon>Streptomyces</taxon>
    </lineage>
</organism>
<feature type="compositionally biased region" description="Basic and acidic residues" evidence="1">
    <location>
        <begin position="57"/>
        <end position="69"/>
    </location>
</feature>
<evidence type="ECO:0000313" key="2">
    <source>
        <dbReference type="EMBL" id="MBH5338065.1"/>
    </source>
</evidence>
<proteinExistence type="predicted"/>
<gene>
    <name evidence="2" type="ORF">IHE55_26110</name>
</gene>
<evidence type="ECO:0000256" key="1">
    <source>
        <dbReference type="SAM" id="MobiDB-lite"/>
    </source>
</evidence>
<protein>
    <submittedName>
        <fullName evidence="2">Uncharacterized protein</fullName>
    </submittedName>
</protein>
<name>A0ABS0NS86_9ACTN</name>
<sequence length="69" mass="7677">MSHREDRTESATEEVLREVEEAETRVTDDDSPWTQEDPGTGDPMTPNTEAQRSPHGTGDDHGEAGRGRR</sequence>
<feature type="region of interest" description="Disordered" evidence="1">
    <location>
        <begin position="1"/>
        <end position="69"/>
    </location>
</feature>
<evidence type="ECO:0000313" key="3">
    <source>
        <dbReference type="Proteomes" id="UP000807371"/>
    </source>
</evidence>